<name>A0ABX1WGV6_9RHOB</name>
<dbReference type="RefSeq" id="WP_171364578.1">
    <property type="nucleotide sequence ID" value="NZ_WVQY01000012.1"/>
</dbReference>
<dbReference type="PANTHER" id="PTHR46401">
    <property type="entry name" value="GLYCOSYLTRANSFERASE WBBK-RELATED"/>
    <property type="match status" value="1"/>
</dbReference>
<dbReference type="SUPFAM" id="SSF53756">
    <property type="entry name" value="UDP-Glycosyltransferase/glycogen phosphorylase"/>
    <property type="match status" value="1"/>
</dbReference>
<evidence type="ECO:0000256" key="1">
    <source>
        <dbReference type="ARBA" id="ARBA00022679"/>
    </source>
</evidence>
<evidence type="ECO:0000313" key="4">
    <source>
        <dbReference type="Proteomes" id="UP000599383"/>
    </source>
</evidence>
<accession>A0ABX1WGV6</accession>
<dbReference type="PANTHER" id="PTHR46401:SF2">
    <property type="entry name" value="GLYCOSYLTRANSFERASE WBBK-RELATED"/>
    <property type="match status" value="1"/>
</dbReference>
<evidence type="ECO:0000259" key="2">
    <source>
        <dbReference type="Pfam" id="PF00534"/>
    </source>
</evidence>
<dbReference type="InterPro" id="IPR001296">
    <property type="entry name" value="Glyco_trans_1"/>
</dbReference>
<protein>
    <submittedName>
        <fullName evidence="3">Glycosyltransferase</fullName>
    </submittedName>
</protein>
<proteinExistence type="predicted"/>
<organism evidence="3 4">
    <name type="scientific">Ruegeria atlantica</name>
    <dbReference type="NCBI Taxonomy" id="81569"/>
    <lineage>
        <taxon>Bacteria</taxon>
        <taxon>Pseudomonadati</taxon>
        <taxon>Pseudomonadota</taxon>
        <taxon>Alphaproteobacteria</taxon>
        <taxon>Rhodobacterales</taxon>
        <taxon>Roseobacteraceae</taxon>
        <taxon>Ruegeria</taxon>
    </lineage>
</organism>
<evidence type="ECO:0000313" key="3">
    <source>
        <dbReference type="EMBL" id="NOD32571.1"/>
    </source>
</evidence>
<keyword evidence="1" id="KW-0808">Transferase</keyword>
<dbReference type="Pfam" id="PF00534">
    <property type="entry name" value="Glycos_transf_1"/>
    <property type="match status" value="1"/>
</dbReference>
<gene>
    <name evidence="3" type="ORF">GS617_20045</name>
</gene>
<feature type="domain" description="Glycosyl transferase family 1" evidence="2">
    <location>
        <begin position="244"/>
        <end position="399"/>
    </location>
</feature>
<dbReference type="Gene3D" id="3.40.50.2000">
    <property type="entry name" value="Glycogen Phosphorylase B"/>
    <property type="match status" value="1"/>
</dbReference>
<keyword evidence="4" id="KW-1185">Reference proteome</keyword>
<dbReference type="Proteomes" id="UP000599383">
    <property type="component" value="Unassembled WGS sequence"/>
</dbReference>
<reference evidence="3 4" key="1">
    <citation type="submission" date="2019-12" db="EMBL/GenBank/DDBJ databases">
        <title>Ruegeria JWLKs population differentiation of coral mucus and skeleton niches.</title>
        <authorList>
            <person name="Luo D."/>
        </authorList>
    </citation>
    <scope>NUCLEOTIDE SEQUENCE [LARGE SCALE GENOMIC DNA]</scope>
    <source>
        <strain evidence="3 4">HKCCD6238</strain>
    </source>
</reference>
<comment type="caution">
    <text evidence="3">The sequence shown here is derived from an EMBL/GenBank/DDBJ whole genome shotgun (WGS) entry which is preliminary data.</text>
</comment>
<dbReference type="CDD" id="cd03809">
    <property type="entry name" value="GT4_MtfB-like"/>
    <property type="match status" value="1"/>
</dbReference>
<sequence length="427" mass="47560">MVKELNAAEKQQVVYDLTEVLLASTGKLRYYGIARVVAEIGAELKKQGTGVRFAIFSQGHDELFEVFPSLRADGGVDLNVPSGIRQVRVRSHHYTKSVLRDLALAAARPLVMRRNRKIWEAIAPGMTPIDMSGKTLVSCARPKLIVEILCALDRKGVSCDIIPLLHDMIPMHDFEHRLASFPRNFIGDNQLLVSRSKALLANSEFTRQEILDFSEKGILPEAPETFAVPLVHECPEGTEQAEQDAPEQPYILTVGSMLGRKNLDVVFEAMRILKRDGKDVPTLVLAGALRHKTTAYLQSDECSTIRDHVVFRENPNQTDLVNLYKNALALIMPSRMEGWGLPAGEALWFGTPALCSTAAALKEVCGDLGVYFDPDRADQLADHITRLLTDPDFTEQLRTRITAHKPQLRTWTDVAVDLRGVLQKLGY</sequence>
<dbReference type="EMBL" id="WVQY01000012">
    <property type="protein sequence ID" value="NOD32571.1"/>
    <property type="molecule type" value="Genomic_DNA"/>
</dbReference>